<keyword evidence="2" id="KW-1185">Reference proteome</keyword>
<organism evidence="1 2">
    <name type="scientific">Populus tomentosa</name>
    <name type="common">Chinese white poplar</name>
    <dbReference type="NCBI Taxonomy" id="118781"/>
    <lineage>
        <taxon>Eukaryota</taxon>
        <taxon>Viridiplantae</taxon>
        <taxon>Streptophyta</taxon>
        <taxon>Embryophyta</taxon>
        <taxon>Tracheophyta</taxon>
        <taxon>Spermatophyta</taxon>
        <taxon>Magnoliopsida</taxon>
        <taxon>eudicotyledons</taxon>
        <taxon>Gunneridae</taxon>
        <taxon>Pentapetalae</taxon>
        <taxon>rosids</taxon>
        <taxon>fabids</taxon>
        <taxon>Malpighiales</taxon>
        <taxon>Salicaceae</taxon>
        <taxon>Saliceae</taxon>
        <taxon>Populus</taxon>
    </lineage>
</organism>
<name>A0A8X7Y749_POPTO</name>
<dbReference type="Proteomes" id="UP000886885">
    <property type="component" value="Chromosome 16A"/>
</dbReference>
<dbReference type="OrthoDB" id="185373at2759"/>
<comment type="caution">
    <text evidence="1">The sequence shown here is derived from an EMBL/GenBank/DDBJ whole genome shotgun (WGS) entry which is preliminary data.</text>
</comment>
<gene>
    <name evidence="1" type="ORF">POTOM_052029</name>
</gene>
<dbReference type="EMBL" id="JAAWWB010000031">
    <property type="protein sequence ID" value="KAG6745364.1"/>
    <property type="molecule type" value="Genomic_DNA"/>
</dbReference>
<dbReference type="AlphaFoldDB" id="A0A8X7Y749"/>
<sequence length="189" mass="21316">MPVLCRSSKGLNLVPEILLNSQVMNTRMEESTFQVFIAALCRIRRAGFAIEILSCMVNGGFIVNAEICSMLLSCICEQKEATKFEVLAFLEELRKLGFCPGMVDYSNVIRFLVKGKMETSVVKHLNCLRKWLVRMSPGVRDWKALLLDSGFKLGFIETTLFSLVDTIQTQLSCENVAVDGRHYSNLVKH</sequence>
<evidence type="ECO:0008006" key="3">
    <source>
        <dbReference type="Google" id="ProtNLM"/>
    </source>
</evidence>
<proteinExistence type="predicted"/>
<reference evidence="1" key="1">
    <citation type="journal article" date="2020" name="bioRxiv">
        <title>Hybrid origin of Populus tomentosa Carr. identified through genome sequencing and phylogenomic analysis.</title>
        <authorList>
            <person name="An X."/>
            <person name="Gao K."/>
            <person name="Chen Z."/>
            <person name="Li J."/>
            <person name="Yang X."/>
            <person name="Yang X."/>
            <person name="Zhou J."/>
            <person name="Guo T."/>
            <person name="Zhao T."/>
            <person name="Huang S."/>
            <person name="Miao D."/>
            <person name="Khan W.U."/>
            <person name="Rao P."/>
            <person name="Ye M."/>
            <person name="Lei B."/>
            <person name="Liao W."/>
            <person name="Wang J."/>
            <person name="Ji L."/>
            <person name="Li Y."/>
            <person name="Guo B."/>
            <person name="Mustafa N.S."/>
            <person name="Li S."/>
            <person name="Yun Q."/>
            <person name="Keller S.R."/>
            <person name="Mao J."/>
            <person name="Zhang R."/>
            <person name="Strauss S.H."/>
        </authorList>
    </citation>
    <scope>NUCLEOTIDE SEQUENCE</scope>
    <source>
        <strain evidence="1">GM15</strain>
        <tissue evidence="1">Leaf</tissue>
    </source>
</reference>
<evidence type="ECO:0000313" key="2">
    <source>
        <dbReference type="Proteomes" id="UP000886885"/>
    </source>
</evidence>
<protein>
    <recommendedName>
        <fullName evidence="3">Pentatricopeptide repeat-containing protein</fullName>
    </recommendedName>
</protein>
<evidence type="ECO:0000313" key="1">
    <source>
        <dbReference type="EMBL" id="KAG6745364.1"/>
    </source>
</evidence>
<accession>A0A8X7Y749</accession>